<name>A0A8J7DDM8_9CYAN</name>
<dbReference type="PROSITE" id="PS50110">
    <property type="entry name" value="RESPONSE_REGULATORY"/>
    <property type="match status" value="1"/>
</dbReference>
<dbReference type="GO" id="GO:0003677">
    <property type="term" value="F:DNA binding"/>
    <property type="evidence" value="ECO:0007669"/>
    <property type="project" value="UniProtKB-KW"/>
</dbReference>
<evidence type="ECO:0000259" key="7">
    <source>
        <dbReference type="PROSITE" id="PS50110"/>
    </source>
</evidence>
<organism evidence="8 9">
    <name type="scientific">Vasconcelosia minhoensis LEGE 07310</name>
    <dbReference type="NCBI Taxonomy" id="915328"/>
    <lineage>
        <taxon>Bacteria</taxon>
        <taxon>Bacillati</taxon>
        <taxon>Cyanobacteriota</taxon>
        <taxon>Cyanophyceae</taxon>
        <taxon>Nodosilineales</taxon>
        <taxon>Cymatolegaceae</taxon>
        <taxon>Vasconcelosia</taxon>
        <taxon>Vasconcelosia minhoensis</taxon>
    </lineage>
</organism>
<dbReference type="InterPro" id="IPR011006">
    <property type="entry name" value="CheY-like_superfamily"/>
</dbReference>
<dbReference type="SMART" id="SM00448">
    <property type="entry name" value="REC"/>
    <property type="match status" value="1"/>
</dbReference>
<evidence type="ECO:0000313" key="9">
    <source>
        <dbReference type="Proteomes" id="UP000636505"/>
    </source>
</evidence>
<dbReference type="Proteomes" id="UP000636505">
    <property type="component" value="Unassembled WGS sequence"/>
</dbReference>
<gene>
    <name evidence="8" type="ORF">IQ241_16905</name>
</gene>
<reference evidence="8" key="1">
    <citation type="submission" date="2020-10" db="EMBL/GenBank/DDBJ databases">
        <authorList>
            <person name="Castelo-Branco R."/>
            <person name="Eusebio N."/>
            <person name="Adriana R."/>
            <person name="Vieira A."/>
            <person name="Brugerolle De Fraissinette N."/>
            <person name="Rezende De Castro R."/>
            <person name="Schneider M.P."/>
            <person name="Vasconcelos V."/>
            <person name="Leao P.N."/>
        </authorList>
    </citation>
    <scope>NUCLEOTIDE SEQUENCE</scope>
    <source>
        <strain evidence="8">LEGE 07310</strain>
    </source>
</reference>
<protein>
    <submittedName>
        <fullName evidence="8">Response regulator</fullName>
    </submittedName>
</protein>
<dbReference type="AlphaFoldDB" id="A0A8J7DDM8"/>
<evidence type="ECO:0000256" key="1">
    <source>
        <dbReference type="ARBA" id="ARBA00022553"/>
    </source>
</evidence>
<dbReference type="RefSeq" id="WP_193909342.1">
    <property type="nucleotide sequence ID" value="NZ_JADEXG010000043.1"/>
</dbReference>
<dbReference type="GO" id="GO:0000160">
    <property type="term" value="P:phosphorelay signal transduction system"/>
    <property type="evidence" value="ECO:0007669"/>
    <property type="project" value="UniProtKB-KW"/>
</dbReference>
<comment type="caution">
    <text evidence="8">The sequence shown here is derived from an EMBL/GenBank/DDBJ whole genome shotgun (WGS) entry which is preliminary data.</text>
</comment>
<evidence type="ECO:0000256" key="4">
    <source>
        <dbReference type="ARBA" id="ARBA00023125"/>
    </source>
</evidence>
<sequence length="123" mass="13795">MSTKRILIIDDEDDIREATQLCLEITGQWDVLKASNGKEGIAIADSQQPDVILLDMMLPEMDGLTILQKLRENAKTQQIPIIILTAKAQSHEKQYFDQLKVASVITKPYDPLTISDQIFLAIA</sequence>
<dbReference type="InterPro" id="IPR001789">
    <property type="entry name" value="Sig_transdc_resp-reg_receiver"/>
</dbReference>
<evidence type="ECO:0000313" key="8">
    <source>
        <dbReference type="EMBL" id="MBE9078953.1"/>
    </source>
</evidence>
<dbReference type="SUPFAM" id="SSF52172">
    <property type="entry name" value="CheY-like"/>
    <property type="match status" value="1"/>
</dbReference>
<proteinExistence type="predicted"/>
<dbReference type="Gene3D" id="3.40.50.2300">
    <property type="match status" value="1"/>
</dbReference>
<keyword evidence="2" id="KW-0902">Two-component regulatory system</keyword>
<dbReference type="PANTHER" id="PTHR44591">
    <property type="entry name" value="STRESS RESPONSE REGULATOR PROTEIN 1"/>
    <property type="match status" value="1"/>
</dbReference>
<dbReference type="InterPro" id="IPR050595">
    <property type="entry name" value="Bact_response_regulator"/>
</dbReference>
<evidence type="ECO:0000256" key="3">
    <source>
        <dbReference type="ARBA" id="ARBA00023015"/>
    </source>
</evidence>
<keyword evidence="1 6" id="KW-0597">Phosphoprotein</keyword>
<keyword evidence="4" id="KW-0238">DNA-binding</keyword>
<accession>A0A8J7DDM8</accession>
<dbReference type="FunFam" id="3.40.50.2300:FF:000001">
    <property type="entry name" value="DNA-binding response regulator PhoB"/>
    <property type="match status" value="1"/>
</dbReference>
<evidence type="ECO:0000256" key="2">
    <source>
        <dbReference type="ARBA" id="ARBA00023012"/>
    </source>
</evidence>
<dbReference type="PANTHER" id="PTHR44591:SF22">
    <property type="entry name" value="CHEY SUBFAMILY"/>
    <property type="match status" value="1"/>
</dbReference>
<evidence type="ECO:0000256" key="6">
    <source>
        <dbReference type="PROSITE-ProRule" id="PRU00169"/>
    </source>
</evidence>
<evidence type="ECO:0000256" key="5">
    <source>
        <dbReference type="ARBA" id="ARBA00023163"/>
    </source>
</evidence>
<feature type="domain" description="Response regulatory" evidence="7">
    <location>
        <begin position="5"/>
        <end position="122"/>
    </location>
</feature>
<dbReference type="EMBL" id="JADEXG010000043">
    <property type="protein sequence ID" value="MBE9078953.1"/>
    <property type="molecule type" value="Genomic_DNA"/>
</dbReference>
<dbReference type="Pfam" id="PF00072">
    <property type="entry name" value="Response_reg"/>
    <property type="match status" value="1"/>
</dbReference>
<keyword evidence="9" id="KW-1185">Reference proteome</keyword>
<keyword evidence="5" id="KW-0804">Transcription</keyword>
<keyword evidence="3" id="KW-0805">Transcription regulation</keyword>
<feature type="modified residue" description="4-aspartylphosphate" evidence="6">
    <location>
        <position position="55"/>
    </location>
</feature>